<dbReference type="PANTHER" id="PTHR23070">
    <property type="entry name" value="BCS1 AAA-TYPE ATPASE"/>
    <property type="match status" value="1"/>
</dbReference>
<dbReference type="InterPro" id="IPR003960">
    <property type="entry name" value="ATPase_AAA_CS"/>
</dbReference>
<dbReference type="PROSITE" id="PS00674">
    <property type="entry name" value="AAA"/>
    <property type="match status" value="2"/>
</dbReference>
<dbReference type="WBParaSite" id="jg18351">
    <property type="protein sequence ID" value="jg18351"/>
    <property type="gene ID" value="jg18351"/>
</dbReference>
<accession>A0A915DED8</accession>
<organism evidence="13 14">
    <name type="scientific">Ditylenchus dipsaci</name>
    <dbReference type="NCBI Taxonomy" id="166011"/>
    <lineage>
        <taxon>Eukaryota</taxon>
        <taxon>Metazoa</taxon>
        <taxon>Ecdysozoa</taxon>
        <taxon>Nematoda</taxon>
        <taxon>Chromadorea</taxon>
        <taxon>Rhabditida</taxon>
        <taxon>Tylenchina</taxon>
        <taxon>Tylenchomorpha</taxon>
        <taxon>Sphaerularioidea</taxon>
        <taxon>Anguinidae</taxon>
        <taxon>Anguininae</taxon>
        <taxon>Ditylenchus</taxon>
    </lineage>
</organism>
<evidence type="ECO:0000313" key="14">
    <source>
        <dbReference type="WBParaSite" id="jg18351"/>
    </source>
</evidence>
<keyword evidence="2 11" id="KW-0812">Transmembrane</keyword>
<evidence type="ECO:0000313" key="13">
    <source>
        <dbReference type="Proteomes" id="UP000887574"/>
    </source>
</evidence>
<comment type="catalytic activity">
    <reaction evidence="9">
        <text>ATP + H2O = ADP + phosphate + H(+)</text>
        <dbReference type="Rhea" id="RHEA:13065"/>
        <dbReference type="ChEBI" id="CHEBI:15377"/>
        <dbReference type="ChEBI" id="CHEBI:15378"/>
        <dbReference type="ChEBI" id="CHEBI:30616"/>
        <dbReference type="ChEBI" id="CHEBI:43474"/>
        <dbReference type="ChEBI" id="CHEBI:456216"/>
    </reaction>
    <physiologicalReaction direction="left-to-right" evidence="9">
        <dbReference type="Rhea" id="RHEA:13066"/>
    </physiologicalReaction>
</comment>
<keyword evidence="5 10" id="KW-0067">ATP-binding</keyword>
<dbReference type="SUPFAM" id="SSF52540">
    <property type="entry name" value="P-loop containing nucleoside triphosphate hydrolases"/>
    <property type="match status" value="2"/>
</dbReference>
<evidence type="ECO:0000256" key="6">
    <source>
        <dbReference type="ARBA" id="ARBA00022989"/>
    </source>
</evidence>
<dbReference type="Gene3D" id="3.40.50.300">
    <property type="entry name" value="P-loop containing nucleotide triphosphate hydrolases"/>
    <property type="match status" value="3"/>
</dbReference>
<evidence type="ECO:0000256" key="4">
    <source>
        <dbReference type="ARBA" id="ARBA00022801"/>
    </source>
</evidence>
<evidence type="ECO:0000256" key="10">
    <source>
        <dbReference type="RuleBase" id="RU003651"/>
    </source>
</evidence>
<dbReference type="Pfam" id="PF08740">
    <property type="entry name" value="BCS1_N"/>
    <property type="match status" value="1"/>
</dbReference>
<comment type="similarity">
    <text evidence="10">Belongs to the AAA ATPase family.</text>
</comment>
<keyword evidence="6 11" id="KW-1133">Transmembrane helix</keyword>
<evidence type="ECO:0000259" key="12">
    <source>
        <dbReference type="SMART" id="SM01024"/>
    </source>
</evidence>
<dbReference type="GO" id="GO:0016887">
    <property type="term" value="F:ATP hydrolysis activity"/>
    <property type="evidence" value="ECO:0007669"/>
    <property type="project" value="InterPro"/>
</dbReference>
<dbReference type="GO" id="GO:0031966">
    <property type="term" value="C:mitochondrial membrane"/>
    <property type="evidence" value="ECO:0007669"/>
    <property type="project" value="UniProtKB-SubCell"/>
</dbReference>
<dbReference type="SMART" id="SM01024">
    <property type="entry name" value="BCS1_N"/>
    <property type="match status" value="1"/>
</dbReference>
<dbReference type="InterPro" id="IPR057495">
    <property type="entry name" value="AAA_lid_BCS1"/>
</dbReference>
<keyword evidence="8 11" id="KW-0472">Membrane</keyword>
<evidence type="ECO:0000256" key="3">
    <source>
        <dbReference type="ARBA" id="ARBA00022741"/>
    </source>
</evidence>
<evidence type="ECO:0000256" key="5">
    <source>
        <dbReference type="ARBA" id="ARBA00022840"/>
    </source>
</evidence>
<evidence type="ECO:0000256" key="7">
    <source>
        <dbReference type="ARBA" id="ARBA00023128"/>
    </source>
</evidence>
<comment type="subcellular location">
    <subcellularLocation>
        <location evidence="1">Mitochondrion membrane</location>
    </subcellularLocation>
</comment>
<keyword evidence="13" id="KW-1185">Reference proteome</keyword>
<dbReference type="InterPro" id="IPR027417">
    <property type="entry name" value="P-loop_NTPase"/>
</dbReference>
<protein>
    <submittedName>
        <fullName evidence="14">BCS1 N-terminal domain-containing protein</fullName>
    </submittedName>
</protein>
<evidence type="ECO:0000256" key="1">
    <source>
        <dbReference type="ARBA" id="ARBA00004325"/>
    </source>
</evidence>
<dbReference type="InterPro" id="IPR050747">
    <property type="entry name" value="Mitochondrial_chaperone_BCS1"/>
</dbReference>
<feature type="domain" description="BCS1 N-terminal" evidence="12">
    <location>
        <begin position="50"/>
        <end position="229"/>
    </location>
</feature>
<dbReference type="GO" id="GO:0005524">
    <property type="term" value="F:ATP binding"/>
    <property type="evidence" value="ECO:0007669"/>
    <property type="project" value="UniProtKB-KW"/>
</dbReference>
<keyword evidence="4" id="KW-0378">Hydrolase</keyword>
<dbReference type="InterPro" id="IPR014851">
    <property type="entry name" value="BCS1_N"/>
</dbReference>
<dbReference type="Pfam" id="PF25426">
    <property type="entry name" value="AAA_lid_BCS1"/>
    <property type="match status" value="2"/>
</dbReference>
<sequence>MSFNSFLPAGFAQFSNINASAMSGADASWLPGWLGMFLSHPLLFGSISVTFFGLIGYYTKMIYSMATEAFYQYFVRTLVISSENPEFDWVISLVNKHSWWHTKNLSLESVINYKPDGEGFLERDYQPAINTTHVFTYKKQLIQVKREITNRYTSDIDENTGRTVNKQIEKVILTTYRCPPNFWDEFLNDASLEGIKDMGKSVSIYNPDNNYNRWKKQVMPRKKRSLNSVILAEGVLQRITGDICKFMECEQWYNEMGVPYRRGYLLYGPPGTGKTSFITASLILLEDIDAAFLDREDEENERMINEDGSGTKKYRKRRTCVTLSGILNALDGVASSEKRIIFMTTNHKDKLDSALVRPGRVDCEQYIGHCTEDMLDRMFRRFYKDASQEQCQSFLKLASAFEGGISPAMVQRHFIRYMEDPESAIKNFSEINCVTLSGILNALDGVASSEKRIIFMTTNHKDKLDSALVRPGRVDCEQYIGHCTEDMLDRMFRRFYKDASQEQCQSFLKLASAFQGGISPAMVQRHFIRYMEDPESAIKNFSEIK</sequence>
<evidence type="ECO:0000256" key="2">
    <source>
        <dbReference type="ARBA" id="ARBA00022692"/>
    </source>
</evidence>
<keyword evidence="7" id="KW-0496">Mitochondrion</keyword>
<dbReference type="AlphaFoldDB" id="A0A915DED8"/>
<evidence type="ECO:0000256" key="11">
    <source>
        <dbReference type="SAM" id="Phobius"/>
    </source>
</evidence>
<evidence type="ECO:0000256" key="9">
    <source>
        <dbReference type="ARBA" id="ARBA00048778"/>
    </source>
</evidence>
<dbReference type="Pfam" id="PF00004">
    <property type="entry name" value="AAA"/>
    <property type="match status" value="2"/>
</dbReference>
<reference evidence="14" key="1">
    <citation type="submission" date="2022-11" db="UniProtKB">
        <authorList>
            <consortium name="WormBaseParasite"/>
        </authorList>
    </citation>
    <scope>IDENTIFICATION</scope>
</reference>
<name>A0A915DED8_9BILA</name>
<evidence type="ECO:0000256" key="8">
    <source>
        <dbReference type="ARBA" id="ARBA00023136"/>
    </source>
</evidence>
<feature type="transmembrane region" description="Helical" evidence="11">
    <location>
        <begin position="37"/>
        <end position="58"/>
    </location>
</feature>
<proteinExistence type="inferred from homology"/>
<dbReference type="InterPro" id="IPR003959">
    <property type="entry name" value="ATPase_AAA_core"/>
</dbReference>
<dbReference type="Proteomes" id="UP000887574">
    <property type="component" value="Unplaced"/>
</dbReference>
<keyword evidence="3 10" id="KW-0547">Nucleotide-binding</keyword>